<name>A0A1Q8S785_9PEZI</name>
<dbReference type="EMBL" id="MPGH01000008">
    <property type="protein sequence ID" value="OLN97309.1"/>
    <property type="molecule type" value="Genomic_DNA"/>
</dbReference>
<gene>
    <name evidence="2" type="ORF">CCHL11_01283</name>
</gene>
<feature type="region of interest" description="Disordered" evidence="1">
    <location>
        <begin position="43"/>
        <end position="66"/>
    </location>
</feature>
<sequence length="66" mass="7050">MDPKPSMAASNIRPAIRHRGLLLATITLAAAAAGMRYQASSMRTNELNQRSRAPYHVSVDRSGGGV</sequence>
<proteinExistence type="predicted"/>
<accession>A0A1Q8S785</accession>
<reference evidence="2 3" key="1">
    <citation type="submission" date="2016-11" db="EMBL/GenBank/DDBJ databases">
        <title>Draft Genome Assembly of Colletotrichum chlorophyti a pathogen of herbaceous plants.</title>
        <authorList>
            <person name="Gan P."/>
            <person name="Narusaka M."/>
            <person name="Tsushima A."/>
            <person name="Narusaka Y."/>
            <person name="Takano Y."/>
            <person name="Shirasu K."/>
        </authorList>
    </citation>
    <scope>NUCLEOTIDE SEQUENCE [LARGE SCALE GENOMIC DNA]</scope>
    <source>
        <strain evidence="2 3">NTL11</strain>
    </source>
</reference>
<keyword evidence="3" id="KW-1185">Reference proteome</keyword>
<dbReference type="OrthoDB" id="5210410at2759"/>
<comment type="caution">
    <text evidence="2">The sequence shown here is derived from an EMBL/GenBank/DDBJ whole genome shotgun (WGS) entry which is preliminary data.</text>
</comment>
<evidence type="ECO:0000256" key="1">
    <source>
        <dbReference type="SAM" id="MobiDB-lite"/>
    </source>
</evidence>
<protein>
    <submittedName>
        <fullName evidence="2">Uncharacterized protein</fullName>
    </submittedName>
</protein>
<evidence type="ECO:0000313" key="3">
    <source>
        <dbReference type="Proteomes" id="UP000186583"/>
    </source>
</evidence>
<organism evidence="2 3">
    <name type="scientific">Colletotrichum chlorophyti</name>
    <dbReference type="NCBI Taxonomy" id="708187"/>
    <lineage>
        <taxon>Eukaryota</taxon>
        <taxon>Fungi</taxon>
        <taxon>Dikarya</taxon>
        <taxon>Ascomycota</taxon>
        <taxon>Pezizomycotina</taxon>
        <taxon>Sordariomycetes</taxon>
        <taxon>Hypocreomycetidae</taxon>
        <taxon>Glomerellales</taxon>
        <taxon>Glomerellaceae</taxon>
        <taxon>Colletotrichum</taxon>
    </lineage>
</organism>
<dbReference type="Proteomes" id="UP000186583">
    <property type="component" value="Unassembled WGS sequence"/>
</dbReference>
<evidence type="ECO:0000313" key="2">
    <source>
        <dbReference type="EMBL" id="OLN97309.1"/>
    </source>
</evidence>
<dbReference type="AlphaFoldDB" id="A0A1Q8S785"/>